<accession>A0A0M6XUP9</accession>
<dbReference type="InterPro" id="IPR003646">
    <property type="entry name" value="SH3-like_bac-type"/>
</dbReference>
<feature type="domain" description="SH3b" evidence="2">
    <location>
        <begin position="19"/>
        <end position="85"/>
    </location>
</feature>
<feature type="chain" id="PRO_5005807203" evidence="1">
    <location>
        <begin position="20"/>
        <end position="153"/>
    </location>
</feature>
<evidence type="ECO:0000313" key="3">
    <source>
        <dbReference type="EMBL" id="CTQ34327.1"/>
    </source>
</evidence>
<reference evidence="3 4" key="1">
    <citation type="submission" date="2015-07" db="EMBL/GenBank/DDBJ databases">
        <authorList>
            <person name="Noorani M."/>
        </authorList>
    </citation>
    <scope>NUCLEOTIDE SEQUENCE [LARGE SCALE GENOMIC DNA]</scope>
    <source>
        <strain evidence="3 4">CECT 5088</strain>
    </source>
</reference>
<feature type="signal peptide" evidence="1">
    <location>
        <begin position="1"/>
        <end position="19"/>
    </location>
</feature>
<sequence>MRLAPLLLVLLLSPVGALAQTLYVKQTEEGYLNLRSGPGTVHDVLLRLSPGDRVDIEETLGIWAHVRLPSGQRGWVSSSYLERGAAEVPAIRFVAPTTVGYLNLRAGPGTGHAVLRRMYPGDRLAPLERRGDWLRVRHVSGAVGWAHGDYITG</sequence>
<evidence type="ECO:0000256" key="1">
    <source>
        <dbReference type="SAM" id="SignalP"/>
    </source>
</evidence>
<dbReference type="RefSeq" id="WP_055683697.1">
    <property type="nucleotide sequence ID" value="NZ_CXPG01000021.1"/>
</dbReference>
<dbReference type="Gene3D" id="2.30.30.40">
    <property type="entry name" value="SH3 Domains"/>
    <property type="match status" value="2"/>
</dbReference>
<dbReference type="OrthoDB" id="102964at2"/>
<dbReference type="PROSITE" id="PS51781">
    <property type="entry name" value="SH3B"/>
    <property type="match status" value="1"/>
</dbReference>
<gene>
    <name evidence="3" type="ORF">JAN5088_03121</name>
</gene>
<dbReference type="InterPro" id="IPR052354">
    <property type="entry name" value="Cell_Wall_Dynamics_Protein"/>
</dbReference>
<dbReference type="AlphaFoldDB" id="A0A0M6XUP9"/>
<dbReference type="Pfam" id="PF08239">
    <property type="entry name" value="SH3_3"/>
    <property type="match status" value="2"/>
</dbReference>
<keyword evidence="4" id="KW-1185">Reference proteome</keyword>
<dbReference type="PANTHER" id="PTHR34408:SF1">
    <property type="entry name" value="GLYCOSYL HYDROLASE FAMILY 19 DOMAIN-CONTAINING PROTEIN HI_1415"/>
    <property type="match status" value="1"/>
</dbReference>
<dbReference type="SMART" id="SM00287">
    <property type="entry name" value="SH3b"/>
    <property type="match status" value="2"/>
</dbReference>
<protein>
    <submittedName>
        <fullName evidence="3">SH3 domain protein</fullName>
    </submittedName>
</protein>
<evidence type="ECO:0000313" key="4">
    <source>
        <dbReference type="Proteomes" id="UP000048908"/>
    </source>
</evidence>
<evidence type="ECO:0000259" key="2">
    <source>
        <dbReference type="PROSITE" id="PS51781"/>
    </source>
</evidence>
<organism evidence="3 4">
    <name type="scientific">Jannaschia rubra</name>
    <dbReference type="NCBI Taxonomy" id="282197"/>
    <lineage>
        <taxon>Bacteria</taxon>
        <taxon>Pseudomonadati</taxon>
        <taxon>Pseudomonadota</taxon>
        <taxon>Alphaproteobacteria</taxon>
        <taxon>Rhodobacterales</taxon>
        <taxon>Roseobacteraceae</taxon>
        <taxon>Jannaschia</taxon>
    </lineage>
</organism>
<name>A0A0M6XUP9_9RHOB</name>
<dbReference type="Proteomes" id="UP000048908">
    <property type="component" value="Unassembled WGS sequence"/>
</dbReference>
<proteinExistence type="predicted"/>
<dbReference type="PANTHER" id="PTHR34408">
    <property type="entry name" value="FAMILY PROTEIN, PUTATIVE-RELATED"/>
    <property type="match status" value="1"/>
</dbReference>
<keyword evidence="1" id="KW-0732">Signal</keyword>
<dbReference type="EMBL" id="CXPG01000021">
    <property type="protein sequence ID" value="CTQ34327.1"/>
    <property type="molecule type" value="Genomic_DNA"/>
</dbReference>
<dbReference type="STRING" id="282197.SAMN04488517_10316"/>